<feature type="region of interest" description="Disordered" evidence="4">
    <location>
        <begin position="61"/>
        <end position="146"/>
    </location>
</feature>
<evidence type="ECO:0000256" key="2">
    <source>
        <dbReference type="ARBA" id="ARBA00022771"/>
    </source>
</evidence>
<feature type="compositionally biased region" description="Polar residues" evidence="4">
    <location>
        <begin position="319"/>
        <end position="329"/>
    </location>
</feature>
<feature type="compositionally biased region" description="Basic and acidic residues" evidence="4">
    <location>
        <begin position="744"/>
        <end position="756"/>
    </location>
</feature>
<keyword evidence="5" id="KW-1133">Transmembrane helix</keyword>
<dbReference type="Gene3D" id="3.30.40.10">
    <property type="entry name" value="Zinc/RING finger domain, C3HC4 (zinc finger)"/>
    <property type="match status" value="1"/>
</dbReference>
<evidence type="ECO:0000256" key="5">
    <source>
        <dbReference type="SAM" id="Phobius"/>
    </source>
</evidence>
<dbReference type="Pfam" id="PF12906">
    <property type="entry name" value="RINGv"/>
    <property type="match status" value="1"/>
</dbReference>
<feature type="region of interest" description="Disordered" evidence="4">
    <location>
        <begin position="735"/>
        <end position="756"/>
    </location>
</feature>
<dbReference type="CDD" id="cd16495">
    <property type="entry name" value="RING_CH-C4HC3_MARCH"/>
    <property type="match status" value="1"/>
</dbReference>
<feature type="region of interest" description="Disordered" evidence="4">
    <location>
        <begin position="319"/>
        <end position="404"/>
    </location>
</feature>
<dbReference type="PANTHER" id="PTHR46158">
    <property type="entry name" value="OS02G0165000 PROTEIN"/>
    <property type="match status" value="1"/>
</dbReference>
<feature type="transmembrane region" description="Helical" evidence="5">
    <location>
        <begin position="607"/>
        <end position="626"/>
    </location>
</feature>
<dbReference type="InterPro" id="IPR011016">
    <property type="entry name" value="Znf_RING-CH"/>
</dbReference>
<dbReference type="PANTHER" id="PTHR46158:SF2">
    <property type="entry name" value="OS02G0165000 PROTEIN"/>
    <property type="match status" value="1"/>
</dbReference>
<feature type="transmembrane region" description="Helical" evidence="5">
    <location>
        <begin position="638"/>
        <end position="660"/>
    </location>
</feature>
<proteinExistence type="predicted"/>
<evidence type="ECO:0000313" key="7">
    <source>
        <dbReference type="EMBL" id="QCD78946.1"/>
    </source>
</evidence>
<reference evidence="7 8" key="1">
    <citation type="submission" date="2019-04" db="EMBL/GenBank/DDBJ databases">
        <title>An improved genome assembly and genetic linkage map for asparagus bean, Vigna unguiculata ssp. sesquipedialis.</title>
        <authorList>
            <person name="Xia Q."/>
            <person name="Zhang R."/>
            <person name="Dong Y."/>
        </authorList>
    </citation>
    <scope>NUCLEOTIDE SEQUENCE [LARGE SCALE GENOMIC DNA]</scope>
    <source>
        <tissue evidence="7">Leaf</tissue>
    </source>
</reference>
<keyword evidence="8" id="KW-1185">Reference proteome</keyword>
<dbReference type="GO" id="GO:0008270">
    <property type="term" value="F:zinc ion binding"/>
    <property type="evidence" value="ECO:0007669"/>
    <property type="project" value="UniProtKB-KW"/>
</dbReference>
<keyword evidence="3" id="KW-0862">Zinc</keyword>
<feature type="compositionally biased region" description="Polar residues" evidence="4">
    <location>
        <begin position="61"/>
        <end position="71"/>
    </location>
</feature>
<gene>
    <name evidence="7" type="ORF">DEO72_LG1g2582</name>
</gene>
<evidence type="ECO:0000256" key="3">
    <source>
        <dbReference type="ARBA" id="ARBA00022833"/>
    </source>
</evidence>
<dbReference type="AlphaFoldDB" id="A0A4D6KLN4"/>
<name>A0A4D6KLN4_VIGUN</name>
<evidence type="ECO:0000256" key="4">
    <source>
        <dbReference type="SAM" id="MobiDB-lite"/>
    </source>
</evidence>
<feature type="compositionally biased region" description="Low complexity" evidence="4">
    <location>
        <begin position="128"/>
        <end position="146"/>
    </location>
</feature>
<evidence type="ECO:0000313" key="8">
    <source>
        <dbReference type="Proteomes" id="UP000501690"/>
    </source>
</evidence>
<evidence type="ECO:0000259" key="6">
    <source>
        <dbReference type="PROSITE" id="PS51292"/>
    </source>
</evidence>
<keyword evidence="5" id="KW-0812">Transmembrane</keyword>
<feature type="domain" description="RING-CH-type" evidence="6">
    <location>
        <begin position="512"/>
        <end position="574"/>
    </location>
</feature>
<dbReference type="PROSITE" id="PS51292">
    <property type="entry name" value="ZF_RING_CH"/>
    <property type="match status" value="1"/>
</dbReference>
<dbReference type="InterPro" id="IPR013083">
    <property type="entry name" value="Znf_RING/FYVE/PHD"/>
</dbReference>
<accession>A0A4D6KLN4</accession>
<keyword evidence="1" id="KW-0479">Metal-binding</keyword>
<dbReference type="SUPFAM" id="SSF57850">
    <property type="entry name" value="RING/U-box"/>
    <property type="match status" value="1"/>
</dbReference>
<dbReference type="Proteomes" id="UP000501690">
    <property type="component" value="Linkage Group LG1"/>
</dbReference>
<keyword evidence="2" id="KW-0863">Zinc-finger</keyword>
<dbReference type="SMART" id="SM00744">
    <property type="entry name" value="RINGv"/>
    <property type="match status" value="1"/>
</dbReference>
<keyword evidence="5" id="KW-0472">Membrane</keyword>
<feature type="compositionally biased region" description="Low complexity" evidence="4">
    <location>
        <begin position="386"/>
        <end position="404"/>
    </location>
</feature>
<organism evidence="7 8">
    <name type="scientific">Vigna unguiculata</name>
    <name type="common">Cowpea</name>
    <dbReference type="NCBI Taxonomy" id="3917"/>
    <lineage>
        <taxon>Eukaryota</taxon>
        <taxon>Viridiplantae</taxon>
        <taxon>Streptophyta</taxon>
        <taxon>Embryophyta</taxon>
        <taxon>Tracheophyta</taxon>
        <taxon>Spermatophyta</taxon>
        <taxon>Magnoliopsida</taxon>
        <taxon>eudicotyledons</taxon>
        <taxon>Gunneridae</taxon>
        <taxon>Pentapetalae</taxon>
        <taxon>rosids</taxon>
        <taxon>fabids</taxon>
        <taxon>Fabales</taxon>
        <taxon>Fabaceae</taxon>
        <taxon>Papilionoideae</taxon>
        <taxon>50 kb inversion clade</taxon>
        <taxon>NPAAA clade</taxon>
        <taxon>indigoferoid/millettioid clade</taxon>
        <taxon>Phaseoleae</taxon>
        <taxon>Vigna</taxon>
    </lineage>
</organism>
<dbReference type="EMBL" id="CP039345">
    <property type="protein sequence ID" value="QCD78946.1"/>
    <property type="molecule type" value="Genomic_DNA"/>
</dbReference>
<protein>
    <submittedName>
        <fullName evidence="7">E3 ubiquitin-protein ligase MARCH7</fullName>
    </submittedName>
</protein>
<feature type="transmembrane region" description="Helical" evidence="5">
    <location>
        <begin position="666"/>
        <end position="685"/>
    </location>
</feature>
<evidence type="ECO:0000256" key="1">
    <source>
        <dbReference type="ARBA" id="ARBA00022723"/>
    </source>
</evidence>
<sequence length="756" mass="82070">MDKAAAELQREAADPAILLHHHQCCAGNGIGDSTSLIPESRRPHLSSLQIPARSVENTLSSFTKTDGSTLISSPGSSRGLPPRPNSARVKSTMKSLLSERSFRAKNGSQDTERTVLIVPDNLPSDCPLAKPSTSKPSTSKPSTSRSLSLNKILFASSSKATHSLPVTPTANSGAEIVQGRHPGCDSDLSKREVNQHITRSVSVPVNIKAANLRRTDSRRLVRVISARSLLTTAEGISTQNASGSEIELQFSFSQNLSLMDKAAAELQREAADPAILLHHHQCCAGNGIGDSTSLIPESRRPHLSSLQIPARSVENTLSSFTKTDGSTLISSPGSSRGLPPRPNSARVKSTMKSLLSERSFRAKNGSQDTERTVLIVPDNLPSDCPLAKPSTSKPSTSKPSTSRSLSLNKILFASSSKATHSLPVTPTANSGAEIVQGRHPGCDSDLSKREVNQHITRSVSVPVNIKAANLRRTDSRRLVRVISARSLLTTAEGISTQNASGSEIVVEDTSEDIPEEDAVCRICLVELAEGGNTLRMECSCKGELALAHQDCAVKWFSIKGNKTCDVCKQEVLNLPVTLLKISNPQTVAPQPMNAAGPQQREVPSYRIWQDLSVLILVSMLAYFCFLEELLVSDMGTHALAISLPFSCVLGLLSSMIASTMVNGSYMWAYACFQFAIVILFAHVFYTIDLCHFGAVLLSSFTGFGISISLNTLVTEYVRWRMRRLIQSSTTQQLRRDHAHHHQEHQRLQRPQHEQHQ</sequence>
<feature type="transmembrane region" description="Helical" evidence="5">
    <location>
        <begin position="692"/>
        <end position="713"/>
    </location>
</feature>